<accession>L1LFD0</accession>
<dbReference type="EMBL" id="ACOU01000002">
    <property type="protein sequence ID" value="EKX74142.1"/>
    <property type="molecule type" value="Genomic_DNA"/>
</dbReference>
<dbReference type="InterPro" id="IPR008921">
    <property type="entry name" value="DNA_pol3_clamp-load_cplx_C"/>
</dbReference>
<gene>
    <name evidence="2" type="ORF">BEWA_041800</name>
</gene>
<dbReference type="InterPro" id="IPR013748">
    <property type="entry name" value="Rep_factorC_C"/>
</dbReference>
<protein>
    <recommendedName>
        <fullName evidence="1">Replication factor C C-terminal domain-containing protein</fullName>
    </recommendedName>
</protein>
<sequence length="83" mass="9402">MQFIAFQGKPEGDVEALCRDIVHNGWDIAAIFQQIIERVVSDPNLGDIDKSKIALELANRDYALLQGMAIHFLFILTNLQQFL</sequence>
<comment type="caution">
    <text evidence="2">The sequence shown here is derived from an EMBL/GenBank/DDBJ whole genome shotgun (WGS) entry which is preliminary data.</text>
</comment>
<dbReference type="KEGG" id="beq:BEWA_041800"/>
<proteinExistence type="predicted"/>
<evidence type="ECO:0000313" key="2">
    <source>
        <dbReference type="EMBL" id="EKX74142.1"/>
    </source>
</evidence>
<organism evidence="2 3">
    <name type="scientific">Theileria equi strain WA</name>
    <dbReference type="NCBI Taxonomy" id="1537102"/>
    <lineage>
        <taxon>Eukaryota</taxon>
        <taxon>Sar</taxon>
        <taxon>Alveolata</taxon>
        <taxon>Apicomplexa</taxon>
        <taxon>Aconoidasida</taxon>
        <taxon>Piroplasmida</taxon>
        <taxon>Theileriidae</taxon>
        <taxon>Theileria</taxon>
    </lineage>
</organism>
<dbReference type="GO" id="GO:0003677">
    <property type="term" value="F:DNA binding"/>
    <property type="evidence" value="ECO:0007669"/>
    <property type="project" value="InterPro"/>
</dbReference>
<dbReference type="VEuPathDB" id="PiroplasmaDB:BEWA_041800"/>
<evidence type="ECO:0000313" key="3">
    <source>
        <dbReference type="Proteomes" id="UP000031512"/>
    </source>
</evidence>
<dbReference type="GeneID" id="15807590"/>
<keyword evidence="3" id="KW-1185">Reference proteome</keyword>
<dbReference type="Gene3D" id="1.20.272.10">
    <property type="match status" value="1"/>
</dbReference>
<dbReference type="Pfam" id="PF08542">
    <property type="entry name" value="Rep_fac_C"/>
    <property type="match status" value="1"/>
</dbReference>
<dbReference type="RefSeq" id="XP_004833594.1">
    <property type="nucleotide sequence ID" value="XM_004833537.1"/>
</dbReference>
<dbReference type="GO" id="GO:0006260">
    <property type="term" value="P:DNA replication"/>
    <property type="evidence" value="ECO:0007669"/>
    <property type="project" value="InterPro"/>
</dbReference>
<feature type="domain" description="Replication factor C C-terminal" evidence="1">
    <location>
        <begin position="16"/>
        <end position="68"/>
    </location>
</feature>
<evidence type="ECO:0000259" key="1">
    <source>
        <dbReference type="Pfam" id="PF08542"/>
    </source>
</evidence>
<reference evidence="2 3" key="1">
    <citation type="journal article" date="2012" name="BMC Genomics">
        <title>Comparative genomic analysis and phylogenetic position of Theileria equi.</title>
        <authorList>
            <person name="Kappmeyer L.S."/>
            <person name="Thiagarajan M."/>
            <person name="Herndon D.R."/>
            <person name="Ramsay J.D."/>
            <person name="Caler E."/>
            <person name="Djikeng A."/>
            <person name="Gillespie J.J."/>
            <person name="Lau A.O."/>
            <person name="Roalson E.H."/>
            <person name="Silva J.C."/>
            <person name="Silva M.G."/>
            <person name="Suarez C.E."/>
            <person name="Ueti M.W."/>
            <person name="Nene V.M."/>
            <person name="Mealey R.H."/>
            <person name="Knowles D.P."/>
            <person name="Brayton K.A."/>
        </authorList>
    </citation>
    <scope>NUCLEOTIDE SEQUENCE [LARGE SCALE GENOMIC DNA]</scope>
    <source>
        <strain evidence="2 3">WA</strain>
    </source>
</reference>
<dbReference type="SUPFAM" id="SSF48019">
    <property type="entry name" value="post-AAA+ oligomerization domain-like"/>
    <property type="match status" value="1"/>
</dbReference>
<name>L1LFD0_THEEQ</name>
<dbReference type="AlphaFoldDB" id="L1LFD0"/>
<dbReference type="Proteomes" id="UP000031512">
    <property type="component" value="Unassembled WGS sequence"/>
</dbReference>
<dbReference type="STRING" id="1537102.L1LFD0"/>